<name>A0A8B9RK67_ASTMX</name>
<proteinExistence type="predicted"/>
<evidence type="ECO:0000313" key="2">
    <source>
        <dbReference type="Proteomes" id="UP000694621"/>
    </source>
</evidence>
<reference evidence="1" key="1">
    <citation type="submission" date="2025-08" db="UniProtKB">
        <authorList>
            <consortium name="Ensembl"/>
        </authorList>
    </citation>
    <scope>IDENTIFICATION</scope>
</reference>
<dbReference type="Ensembl" id="ENSAMXT00005052710.1">
    <property type="protein sequence ID" value="ENSAMXP00005048589.1"/>
    <property type="gene ID" value="ENSAMXG00005022223.1"/>
</dbReference>
<dbReference type="Proteomes" id="UP000694621">
    <property type="component" value="Unplaced"/>
</dbReference>
<protein>
    <submittedName>
        <fullName evidence="1">Uncharacterized protein</fullName>
    </submittedName>
</protein>
<sequence>MATDSWALAVDEQEAAAESMNMVGCHHWGCIIDKYVETSTFAHLTLGGGCFRGKLPQ</sequence>
<evidence type="ECO:0000313" key="1">
    <source>
        <dbReference type="Ensembl" id="ENSAMXP00005048589.1"/>
    </source>
</evidence>
<organism evidence="1 2">
    <name type="scientific">Astyanax mexicanus</name>
    <name type="common">Blind cave fish</name>
    <name type="synonym">Astyanax fasciatus mexicanus</name>
    <dbReference type="NCBI Taxonomy" id="7994"/>
    <lineage>
        <taxon>Eukaryota</taxon>
        <taxon>Metazoa</taxon>
        <taxon>Chordata</taxon>
        <taxon>Craniata</taxon>
        <taxon>Vertebrata</taxon>
        <taxon>Euteleostomi</taxon>
        <taxon>Actinopterygii</taxon>
        <taxon>Neopterygii</taxon>
        <taxon>Teleostei</taxon>
        <taxon>Ostariophysi</taxon>
        <taxon>Characiformes</taxon>
        <taxon>Characoidei</taxon>
        <taxon>Acestrorhamphidae</taxon>
        <taxon>Acestrorhamphinae</taxon>
        <taxon>Astyanax</taxon>
    </lineage>
</organism>
<dbReference type="AlphaFoldDB" id="A0A8B9RK67"/>
<accession>A0A8B9RK67</accession>